<feature type="region of interest" description="Disordered" evidence="1">
    <location>
        <begin position="71"/>
        <end position="135"/>
    </location>
</feature>
<name>A0AAE0M7I2_9PEZI</name>
<comment type="caution">
    <text evidence="2">The sequence shown here is derived from an EMBL/GenBank/DDBJ whole genome shotgun (WGS) entry which is preliminary data.</text>
</comment>
<gene>
    <name evidence="2" type="ORF">B0H66DRAFT_531667</name>
</gene>
<accession>A0AAE0M7I2</accession>
<dbReference type="AlphaFoldDB" id="A0AAE0M7I2"/>
<evidence type="ECO:0000313" key="3">
    <source>
        <dbReference type="Proteomes" id="UP001283341"/>
    </source>
</evidence>
<organism evidence="2 3">
    <name type="scientific">Apodospora peruviana</name>
    <dbReference type="NCBI Taxonomy" id="516989"/>
    <lineage>
        <taxon>Eukaryota</taxon>
        <taxon>Fungi</taxon>
        <taxon>Dikarya</taxon>
        <taxon>Ascomycota</taxon>
        <taxon>Pezizomycotina</taxon>
        <taxon>Sordariomycetes</taxon>
        <taxon>Sordariomycetidae</taxon>
        <taxon>Sordariales</taxon>
        <taxon>Lasiosphaeriaceae</taxon>
        <taxon>Apodospora</taxon>
    </lineage>
</organism>
<sequence length="256" mass="27688">MALRGIIWGQYREKNATIGVKRQKLSNESPARTHGELALTIDRPNGWQGKSLHWMIIVMDIPSRLASSNAVGTTSDTNEEWSDFAGAGESTRETVGNGTKEERVNGSRRSDWISGASNHVSYTTPKRPAAGEAARHNERLDIMTKTLATNPLPERPSEFAIGLIFGPRNHTWSVPSVEQWNGQRTRGAIRGHAAGRSSTCKASSLEAVADADANAPQSQSSQKKRNMKDGERQAFAAELPLASVSGPANTNLNTAS</sequence>
<dbReference type="EMBL" id="JAUEDM010000003">
    <property type="protein sequence ID" value="KAK3322321.1"/>
    <property type="molecule type" value="Genomic_DNA"/>
</dbReference>
<dbReference type="Proteomes" id="UP001283341">
    <property type="component" value="Unassembled WGS sequence"/>
</dbReference>
<reference evidence="2" key="1">
    <citation type="journal article" date="2023" name="Mol. Phylogenet. Evol.">
        <title>Genome-scale phylogeny and comparative genomics of the fungal order Sordariales.</title>
        <authorList>
            <person name="Hensen N."/>
            <person name="Bonometti L."/>
            <person name="Westerberg I."/>
            <person name="Brannstrom I.O."/>
            <person name="Guillou S."/>
            <person name="Cros-Aarteil S."/>
            <person name="Calhoun S."/>
            <person name="Haridas S."/>
            <person name="Kuo A."/>
            <person name="Mondo S."/>
            <person name="Pangilinan J."/>
            <person name="Riley R."/>
            <person name="LaButti K."/>
            <person name="Andreopoulos B."/>
            <person name="Lipzen A."/>
            <person name="Chen C."/>
            <person name="Yan M."/>
            <person name="Daum C."/>
            <person name="Ng V."/>
            <person name="Clum A."/>
            <person name="Steindorff A."/>
            <person name="Ohm R.A."/>
            <person name="Martin F."/>
            <person name="Silar P."/>
            <person name="Natvig D.O."/>
            <person name="Lalanne C."/>
            <person name="Gautier V."/>
            <person name="Ament-Velasquez S.L."/>
            <person name="Kruys A."/>
            <person name="Hutchinson M.I."/>
            <person name="Powell A.J."/>
            <person name="Barry K."/>
            <person name="Miller A.N."/>
            <person name="Grigoriev I.V."/>
            <person name="Debuchy R."/>
            <person name="Gladieux P."/>
            <person name="Hiltunen Thoren M."/>
            <person name="Johannesson H."/>
        </authorList>
    </citation>
    <scope>NUCLEOTIDE SEQUENCE</scope>
    <source>
        <strain evidence="2">CBS 118394</strain>
    </source>
</reference>
<feature type="region of interest" description="Disordered" evidence="1">
    <location>
        <begin position="210"/>
        <end position="256"/>
    </location>
</feature>
<reference evidence="2" key="2">
    <citation type="submission" date="2023-06" db="EMBL/GenBank/DDBJ databases">
        <authorList>
            <consortium name="Lawrence Berkeley National Laboratory"/>
            <person name="Haridas S."/>
            <person name="Hensen N."/>
            <person name="Bonometti L."/>
            <person name="Westerberg I."/>
            <person name="Brannstrom I.O."/>
            <person name="Guillou S."/>
            <person name="Cros-Aarteil S."/>
            <person name="Calhoun S."/>
            <person name="Kuo A."/>
            <person name="Mondo S."/>
            <person name="Pangilinan J."/>
            <person name="Riley R."/>
            <person name="Labutti K."/>
            <person name="Andreopoulos B."/>
            <person name="Lipzen A."/>
            <person name="Chen C."/>
            <person name="Yanf M."/>
            <person name="Daum C."/>
            <person name="Ng V."/>
            <person name="Clum A."/>
            <person name="Steindorff A."/>
            <person name="Ohm R."/>
            <person name="Martin F."/>
            <person name="Silar P."/>
            <person name="Natvig D."/>
            <person name="Lalanne C."/>
            <person name="Gautier V."/>
            <person name="Ament-Velasquez S.L."/>
            <person name="Kruys A."/>
            <person name="Hutchinson M.I."/>
            <person name="Powell A.J."/>
            <person name="Barry K."/>
            <person name="Miller A.N."/>
            <person name="Grigoriev I.V."/>
            <person name="Debuchy R."/>
            <person name="Gladieux P."/>
            <person name="Thoren M.H."/>
            <person name="Johannesson H."/>
        </authorList>
    </citation>
    <scope>NUCLEOTIDE SEQUENCE</scope>
    <source>
        <strain evidence="2">CBS 118394</strain>
    </source>
</reference>
<evidence type="ECO:0000256" key="1">
    <source>
        <dbReference type="SAM" id="MobiDB-lite"/>
    </source>
</evidence>
<feature type="compositionally biased region" description="Basic and acidic residues" evidence="1">
    <location>
        <begin position="99"/>
        <end position="111"/>
    </location>
</feature>
<protein>
    <submittedName>
        <fullName evidence="2">Uncharacterized protein</fullName>
    </submittedName>
</protein>
<keyword evidence="3" id="KW-1185">Reference proteome</keyword>
<proteinExistence type="predicted"/>
<feature type="compositionally biased region" description="Polar residues" evidence="1">
    <location>
        <begin position="246"/>
        <end position="256"/>
    </location>
</feature>
<evidence type="ECO:0000313" key="2">
    <source>
        <dbReference type="EMBL" id="KAK3322321.1"/>
    </source>
</evidence>
<feature type="compositionally biased region" description="Polar residues" evidence="1">
    <location>
        <begin position="115"/>
        <end position="124"/>
    </location>
</feature>